<dbReference type="Gene3D" id="3.30.2090.10">
    <property type="entry name" value="Multidrug efflux transporter AcrB TolC docking domain, DN and DC subdomains"/>
    <property type="match status" value="2"/>
</dbReference>
<dbReference type="SUPFAM" id="SSF82693">
    <property type="entry name" value="Multidrug efflux transporter AcrB pore domain, PN1, PN2, PC1 and PC2 subdomains"/>
    <property type="match status" value="2"/>
</dbReference>
<feature type="transmembrane region" description="Helical" evidence="10">
    <location>
        <begin position="480"/>
        <end position="503"/>
    </location>
</feature>
<dbReference type="Gene3D" id="3.30.70.1430">
    <property type="entry name" value="Multidrug efflux transporter AcrB pore domain"/>
    <property type="match status" value="2"/>
</dbReference>
<keyword evidence="4" id="KW-0813">Transport</keyword>
<accession>A0A5C6RIS0</accession>
<dbReference type="PRINTS" id="PR00702">
    <property type="entry name" value="ACRIFLAVINRP"/>
</dbReference>
<evidence type="ECO:0000256" key="2">
    <source>
        <dbReference type="ARBA" id="ARBA00007613"/>
    </source>
</evidence>
<dbReference type="GO" id="GO:0042910">
    <property type="term" value="F:xenobiotic transmembrane transporter activity"/>
    <property type="evidence" value="ECO:0007669"/>
    <property type="project" value="TreeGrafter"/>
</dbReference>
<keyword evidence="5" id="KW-1003">Cell membrane</keyword>
<reference evidence="11 12" key="1">
    <citation type="submission" date="2019-08" db="EMBL/GenBank/DDBJ databases">
        <title>Genome of Phaeodactylibacter luteus.</title>
        <authorList>
            <person name="Bowman J.P."/>
        </authorList>
    </citation>
    <scope>NUCLEOTIDE SEQUENCE [LARGE SCALE GENOMIC DNA]</scope>
    <source>
        <strain evidence="11 12">KCTC 42180</strain>
    </source>
</reference>
<evidence type="ECO:0000256" key="6">
    <source>
        <dbReference type="ARBA" id="ARBA00022692"/>
    </source>
</evidence>
<sequence length="1432" mass="159017">MIDNLIAYSVRNKFIIGVMVLALIGWGSYSATQLPIDAVPDITNNQVQIITISPNLATQEVEQFITTPVELAMQNLPSVEEIRSISRFGLSVVTVVFAEKMGTYLPRQLVAEKIREADEAIPDGLGSPEMAPISTGLGEIYQYTLQAEPGYESQYSAMELRTLQDWLVKRQLSGIPGVVEVNTVGGFLKQYEVAINPEKLRAQRVTVTEVLQALEQSNENTGGAYIEKNPNTYFIRSEGMVKELPDIENIVVKTVDNIPILVEDIALVQYGHAPRYGAMTINGQGDVVGGVVMMLKGANSSEVTERVSKRVEQIQKSLPEGVSIKPYLVRDNLVQRAIGTVEKNLLEGGLIVIFVLVLLLGNLRAGLVVASVIPLAMLFALGMMNVFGISANLMSLGAIDFGLIVDGAVIIVESVVHRLQLGFAGQRLTQAQMDEEITKGAIRIRKSAAFGEIIILMVYIPILALTGIEGKMFRPMAMTVGFAILGALILSLTYVPMMTALALNKEVVDKRTIADRIMGFFQRIYRPVIELALRFKTLVIALTLILFCISLWQFSRLGGEFIPTLDEGDLAVQQILAPGSSLSQSVEVSNLVATKLKESFPEVIDVVARIGAAEIPTDPMPIEIGDFAVTMMPKEEWGSASSRTEMFERFEEVLSEIPGVNYEFSQPIQLRFNELLTGSRADIAVKIYGEDLDVLFQKAKEAERLFNSIEGIASIKTEQIVGMPQIVIRFKYDKLAQYGLQVREVNRVIRTAFAGERAGTIYEGDRRFDLVVRLQADYRQEITNVQQLYIPLDNGQQIPLEEVAEVRFEEAPMQISRDDTKRRIVVGVNAGSKDTETLVKEMQAIVDKELQLPPGYYLTYGGQFENLVKAQARLSVAVPVALAIIFILLYFTFGSLSQSALIFTAIPLSAIGGIWALSLRGMPFSISAGIGFIALFGVAVLNGIVLIAYFNQLEKEGMSNVRERILKGTSVRLRPVLMTAAVASLGFLPMALSTSGGAEVQRPLATVVIGGLITATILTLVVLPILYSWLARWQQRRMNTTLMIGLCLLAFPWSAQAQRPLSLQEVVNETKSNYPALEAAELAVMQRQMLEGSGFELPKTQFFYNGDGLGGTNSLAEHGFGVQQSFALPKVYRARNNLLSSQTDLARQRQALTEREVEQMAATIYADWFSLYKRVELYDHFDTLYQSFVNMATVRVETGATSPLELLTARNKLENLRLGYRQNNEGVVMLEQQLQLLLNSADDLIPSVNESQRFPINNTDSLTDHPLLAYNEQLQVVAGQQLEVERNELLPEFNIGYAYQEFGGVNGLSGVRLGVSIPIFQGAQRKRIDAAEAQQQIARSQQQTSRVLLQRQLLELQQDLRQAEQALDFYDEQGEQYAKELLRTGRLRYEAGEIGYVEFVQALEQAFLLELQYLEDLRRYNRTVVLINYLNL</sequence>
<name>A0A5C6RIS0_9BACT</name>
<dbReference type="InterPro" id="IPR004763">
    <property type="entry name" value="CusA-like"/>
</dbReference>
<dbReference type="NCBIfam" id="TIGR00914">
    <property type="entry name" value="2A0601"/>
    <property type="match status" value="1"/>
</dbReference>
<evidence type="ECO:0000313" key="11">
    <source>
        <dbReference type="EMBL" id="TXB62306.1"/>
    </source>
</evidence>
<keyword evidence="9" id="KW-0175">Coiled coil</keyword>
<dbReference type="Proteomes" id="UP000321580">
    <property type="component" value="Unassembled WGS sequence"/>
</dbReference>
<evidence type="ECO:0000256" key="8">
    <source>
        <dbReference type="ARBA" id="ARBA00023136"/>
    </source>
</evidence>
<dbReference type="PANTHER" id="PTHR32063">
    <property type="match status" value="1"/>
</dbReference>
<keyword evidence="8 10" id="KW-0472">Membrane</keyword>
<dbReference type="GO" id="GO:0008324">
    <property type="term" value="F:monoatomic cation transmembrane transporter activity"/>
    <property type="evidence" value="ECO:0007669"/>
    <property type="project" value="InterPro"/>
</dbReference>
<evidence type="ECO:0000256" key="7">
    <source>
        <dbReference type="ARBA" id="ARBA00022989"/>
    </source>
</evidence>
<evidence type="ECO:0000256" key="1">
    <source>
        <dbReference type="ARBA" id="ARBA00004651"/>
    </source>
</evidence>
<dbReference type="Gene3D" id="1.20.1640.10">
    <property type="entry name" value="Multidrug efflux transporter AcrB transmembrane domain"/>
    <property type="match status" value="2"/>
</dbReference>
<comment type="caution">
    <text evidence="11">The sequence shown here is derived from an EMBL/GenBank/DDBJ whole genome shotgun (WGS) entry which is preliminary data.</text>
</comment>
<dbReference type="InterPro" id="IPR027463">
    <property type="entry name" value="AcrB_DN_DC_subdom"/>
</dbReference>
<dbReference type="SUPFAM" id="SSF56954">
    <property type="entry name" value="Outer membrane efflux proteins (OEP)"/>
    <property type="match status" value="1"/>
</dbReference>
<dbReference type="OrthoDB" id="636130at2"/>
<dbReference type="InterPro" id="IPR001036">
    <property type="entry name" value="Acrflvin-R"/>
</dbReference>
<evidence type="ECO:0000256" key="5">
    <source>
        <dbReference type="ARBA" id="ARBA00022475"/>
    </source>
</evidence>
<evidence type="ECO:0000256" key="3">
    <source>
        <dbReference type="ARBA" id="ARBA00010942"/>
    </source>
</evidence>
<dbReference type="Gene3D" id="3.30.70.1320">
    <property type="entry name" value="Multidrug efflux transporter AcrB pore domain like"/>
    <property type="match status" value="1"/>
</dbReference>
<dbReference type="Gene3D" id="3.30.70.1440">
    <property type="entry name" value="Multidrug efflux transporter AcrB pore domain"/>
    <property type="match status" value="1"/>
</dbReference>
<dbReference type="InterPro" id="IPR003423">
    <property type="entry name" value="OMP_efflux"/>
</dbReference>
<keyword evidence="6 10" id="KW-0812">Transmembrane</keyword>
<dbReference type="EMBL" id="VOOR01000032">
    <property type="protein sequence ID" value="TXB62306.1"/>
    <property type="molecule type" value="Genomic_DNA"/>
</dbReference>
<dbReference type="Pfam" id="PF00873">
    <property type="entry name" value="ACR_tran"/>
    <property type="match status" value="1"/>
</dbReference>
<dbReference type="PANTHER" id="PTHR32063:SF24">
    <property type="entry name" value="CATION EFFLUX SYSTEM (ACRB_ACRD_ACRF FAMILY)"/>
    <property type="match status" value="1"/>
</dbReference>
<comment type="similarity">
    <text evidence="3">Belongs to the resistance-nodulation-cell division (RND) (TC 2.A.6) family.</text>
</comment>
<evidence type="ECO:0000313" key="12">
    <source>
        <dbReference type="Proteomes" id="UP000321580"/>
    </source>
</evidence>
<dbReference type="GO" id="GO:0005886">
    <property type="term" value="C:plasma membrane"/>
    <property type="evidence" value="ECO:0007669"/>
    <property type="project" value="UniProtKB-SubCell"/>
</dbReference>
<feature type="transmembrane region" description="Helical" evidence="10">
    <location>
        <begin position="367"/>
        <end position="387"/>
    </location>
</feature>
<feature type="transmembrane region" description="Helical" evidence="10">
    <location>
        <begin position="393"/>
        <end position="412"/>
    </location>
</feature>
<feature type="transmembrane region" description="Helical" evidence="10">
    <location>
        <begin position="900"/>
        <end position="918"/>
    </location>
</feature>
<keyword evidence="7 10" id="KW-1133">Transmembrane helix</keyword>
<dbReference type="GO" id="GO:0015562">
    <property type="term" value="F:efflux transmembrane transporter activity"/>
    <property type="evidence" value="ECO:0007669"/>
    <property type="project" value="InterPro"/>
</dbReference>
<evidence type="ECO:0000256" key="9">
    <source>
        <dbReference type="SAM" id="Coils"/>
    </source>
</evidence>
<keyword evidence="12" id="KW-1185">Reference proteome</keyword>
<feature type="transmembrane region" description="Helical" evidence="10">
    <location>
        <begin position="344"/>
        <end position="360"/>
    </location>
</feature>
<comment type="subcellular location">
    <subcellularLocation>
        <location evidence="1">Cell membrane</location>
        <topology evidence="1">Multi-pass membrane protein</topology>
    </subcellularLocation>
</comment>
<proteinExistence type="inferred from homology"/>
<dbReference type="Pfam" id="PF02321">
    <property type="entry name" value="OEP"/>
    <property type="match status" value="1"/>
</dbReference>
<feature type="transmembrane region" description="Helical" evidence="10">
    <location>
        <begin position="924"/>
        <end position="950"/>
    </location>
</feature>
<dbReference type="SUPFAM" id="SSF82714">
    <property type="entry name" value="Multidrug efflux transporter AcrB TolC docking domain, DN and DC subdomains"/>
    <property type="match status" value="2"/>
</dbReference>
<organism evidence="11 12">
    <name type="scientific">Phaeodactylibacter luteus</name>
    <dbReference type="NCBI Taxonomy" id="1564516"/>
    <lineage>
        <taxon>Bacteria</taxon>
        <taxon>Pseudomonadati</taxon>
        <taxon>Bacteroidota</taxon>
        <taxon>Saprospiria</taxon>
        <taxon>Saprospirales</taxon>
        <taxon>Haliscomenobacteraceae</taxon>
        <taxon>Phaeodactylibacter</taxon>
    </lineage>
</organism>
<feature type="transmembrane region" description="Helical" evidence="10">
    <location>
        <begin position="533"/>
        <end position="554"/>
    </location>
</feature>
<feature type="transmembrane region" description="Helical" evidence="10">
    <location>
        <begin position="874"/>
        <end position="893"/>
    </location>
</feature>
<feature type="transmembrane region" description="Helical" evidence="10">
    <location>
        <begin position="971"/>
        <end position="992"/>
    </location>
</feature>
<feature type="coiled-coil region" evidence="9">
    <location>
        <begin position="1323"/>
        <end position="1380"/>
    </location>
</feature>
<protein>
    <submittedName>
        <fullName evidence="11">CusA/CzcA family heavy metal efflux RND transporter</fullName>
    </submittedName>
</protein>
<dbReference type="RefSeq" id="WP_147168326.1">
    <property type="nucleotide sequence ID" value="NZ_VOOR01000032.1"/>
</dbReference>
<evidence type="ECO:0000256" key="10">
    <source>
        <dbReference type="SAM" id="Phobius"/>
    </source>
</evidence>
<gene>
    <name evidence="11" type="ORF">FRY97_14760</name>
</gene>
<feature type="transmembrane region" description="Helical" evidence="10">
    <location>
        <begin position="449"/>
        <end position="468"/>
    </location>
</feature>
<dbReference type="SUPFAM" id="SSF82866">
    <property type="entry name" value="Multidrug efflux transporter AcrB transmembrane domain"/>
    <property type="match status" value="2"/>
</dbReference>
<feature type="transmembrane region" description="Helical" evidence="10">
    <location>
        <begin position="1004"/>
        <end position="1026"/>
    </location>
</feature>
<comment type="similarity">
    <text evidence="2">Belongs to the outer membrane factor (OMF) (TC 1.B.17) family.</text>
</comment>
<evidence type="ECO:0000256" key="4">
    <source>
        <dbReference type="ARBA" id="ARBA00022448"/>
    </source>
</evidence>
<dbReference type="Gene3D" id="1.20.1600.10">
    <property type="entry name" value="Outer membrane efflux proteins (OEP)"/>
    <property type="match status" value="1"/>
</dbReference>